<dbReference type="InterPro" id="IPR001387">
    <property type="entry name" value="Cro/C1-type_HTH"/>
</dbReference>
<organism evidence="2 3">
    <name type="scientific">Fontibacillus solani</name>
    <dbReference type="NCBI Taxonomy" id="1572857"/>
    <lineage>
        <taxon>Bacteria</taxon>
        <taxon>Bacillati</taxon>
        <taxon>Bacillota</taxon>
        <taxon>Bacilli</taxon>
        <taxon>Bacillales</taxon>
        <taxon>Paenibacillaceae</taxon>
        <taxon>Fontibacillus</taxon>
    </lineage>
</organism>
<dbReference type="Proteomes" id="UP000567067">
    <property type="component" value="Unassembled WGS sequence"/>
</dbReference>
<proteinExistence type="predicted"/>
<evidence type="ECO:0000313" key="3">
    <source>
        <dbReference type="Proteomes" id="UP000567067"/>
    </source>
</evidence>
<dbReference type="SUPFAM" id="SSF47413">
    <property type="entry name" value="lambda repressor-like DNA-binding domains"/>
    <property type="match status" value="1"/>
</dbReference>
<evidence type="ECO:0000259" key="1">
    <source>
        <dbReference type="PROSITE" id="PS50943"/>
    </source>
</evidence>
<feature type="domain" description="HTH cro/C1-type" evidence="1">
    <location>
        <begin position="12"/>
        <end position="66"/>
    </location>
</feature>
<dbReference type="EMBL" id="JACJIP010000021">
    <property type="protein sequence ID" value="MBA9086670.1"/>
    <property type="molecule type" value="Genomic_DNA"/>
</dbReference>
<comment type="caution">
    <text evidence="2">The sequence shown here is derived from an EMBL/GenBank/DDBJ whole genome shotgun (WGS) entry which is preliminary data.</text>
</comment>
<keyword evidence="2" id="KW-0238">DNA-binding</keyword>
<gene>
    <name evidence="2" type="ORF">FHR92_003150</name>
</gene>
<dbReference type="GO" id="GO:0003677">
    <property type="term" value="F:DNA binding"/>
    <property type="evidence" value="ECO:0007669"/>
    <property type="project" value="UniProtKB-KW"/>
</dbReference>
<dbReference type="CDD" id="cd00093">
    <property type="entry name" value="HTH_XRE"/>
    <property type="match status" value="1"/>
</dbReference>
<dbReference type="Gene3D" id="1.10.260.40">
    <property type="entry name" value="lambda repressor-like DNA-binding domains"/>
    <property type="match status" value="1"/>
</dbReference>
<sequence>MSCLDFNNYRGLRETRIFRGVSIEEMSKLADITIEDIIHYESNPENIPLNIAKKISKALRVSIDHIDFVNVG</sequence>
<protein>
    <submittedName>
        <fullName evidence="2">DNA-binding XRE family transcriptional regulator</fullName>
    </submittedName>
</protein>
<dbReference type="AlphaFoldDB" id="A0A7W3SUU5"/>
<dbReference type="InterPro" id="IPR010982">
    <property type="entry name" value="Lambda_DNA-bd_dom_sf"/>
</dbReference>
<dbReference type="Pfam" id="PF12844">
    <property type="entry name" value="HTH_19"/>
    <property type="match status" value="1"/>
</dbReference>
<dbReference type="RefSeq" id="WP_182537002.1">
    <property type="nucleotide sequence ID" value="NZ_JACJIP010000021.1"/>
</dbReference>
<accession>A0A7W3SUU5</accession>
<dbReference type="SMART" id="SM00530">
    <property type="entry name" value="HTH_XRE"/>
    <property type="match status" value="1"/>
</dbReference>
<reference evidence="2 3" key="1">
    <citation type="submission" date="2020-08" db="EMBL/GenBank/DDBJ databases">
        <title>Genomic Encyclopedia of Type Strains, Phase III (KMG-III): the genomes of soil and plant-associated and newly described type strains.</title>
        <authorList>
            <person name="Whitman W."/>
        </authorList>
    </citation>
    <scope>NUCLEOTIDE SEQUENCE [LARGE SCALE GENOMIC DNA]</scope>
    <source>
        <strain evidence="2 3">CECT 8693</strain>
    </source>
</reference>
<name>A0A7W3SUU5_9BACL</name>
<evidence type="ECO:0000313" key="2">
    <source>
        <dbReference type="EMBL" id="MBA9086670.1"/>
    </source>
</evidence>
<keyword evidence="3" id="KW-1185">Reference proteome</keyword>
<dbReference type="PROSITE" id="PS50943">
    <property type="entry name" value="HTH_CROC1"/>
    <property type="match status" value="1"/>
</dbReference>